<sequence>MHTCLYHYSCLLAPSQFRSFLHQAYANQDPQFKLVRLLLWNLLLLSSTSLLAQSPVRQWDKTFGGNHYDELRSMVPTADGGYLLAGSSWSGIGAEKSDTNRGGPDYWIIKVTKDGSKQWDKTYGGTGEDRLEHILPTIDGGYLLAGSSSSGKGGEKSDGNRGENDYWIVKITKDGAKQWDKTFGGNSQDFLTAIVPTSDGGYLLGGQSSSDSGAEKSDGNRGDFDYWIVKVTKDGSKQWDKTYGGTGGDAPYSMVSSLTGGYLLGGSSSSGIGNEKSESNRGSLDYWIIKISDNGVKEWDKTIGASDWDLLLTMLPTWDGGYLLGGYSTSNAGGEKSESNRGQASFTGDQWIVKVSSDGTKQWDKTFGGSEHDELRCMIPTIDGGYLLGGPSWSGIGGEKTDINKGGPDYWIIKVTRDGVKQWDKTFGGSEDDRVFSILPTPDGNYLLGGSSYSGISGDRSTANRGESDFWLVQTTVDPIYSFHRTINFNGPSVRIDGKIFQSSNSVKNFSYTGYSFSNQAVPLLPPTDSDRATMIRSSLWGNSDKPLTINIGDIPKGAYQIYLYVWEDNASEFFEIYLENKLVERYSSGEAGSWKRLGPYSVTVTDGTLNLGSVGGAANFSGIEIYQVSPSLPATPSQLKAVASAPFQVNLSWKDNAIDETAYVVEYAESANGPFRELFPSSATILFPGTLAANTTSFAAFSQANTQICYRVRAVRQTVSSAYSNIVCATPPASLEQVGSWQGKSSVAGGNVSGTRTQAVGFSINGKGYVATGFDHLFSPHLKNDLWEYDPITNNWTRKADFPGGMRFAAVGFSVNGKAYLGLGIDSSGNRRKDWWEYNPLTNSWTRKADFPGQARSMAVGFTLTGKGYLGMGYSGSVYLKDFWMYDDQSDRWIQKADFGGQAGALPTNPSNELSFGRVAVGFVIGDKGYINTTTQLSSQHYGEHAATSEFYQYDPLTNYWTRRNSIIIGAGAAGFSIGDKGYMGIGSPNPSFVTPSGNFSRLFYQYDPQKDLWFEDASFPQGLSDAATFVINNTGYMATGFNYATMNTPAVYAFTPAQLPSTLYRAINLNGPAVVIDGKNFESSQNAANFSFSGNTFINQSVTLQPDTDANRASMIRSSIWGNSAGPDLKINLLNVTPATYQLYLYTWEDNVSQTFDIYLEGNKVESAYSSGTAGSWKKLGPYLTTVTDGTLTLSASGGDANFSGIEVYKVSSSARLAASLPEHDNSGLSIYPNPAINQNTRIQAQGFLPYETITVSVYDLRGKRVHHSLRKVDSTGNVDTDLHMLGMGSGLYVLMVTGKQTVQKAKLVINY</sequence>
<dbReference type="InterPro" id="IPR015915">
    <property type="entry name" value="Kelch-typ_b-propeller"/>
</dbReference>
<accession>A0AAE3UID0</accession>
<comment type="caution">
    <text evidence="2">The sequence shown here is derived from an EMBL/GenBank/DDBJ whole genome shotgun (WGS) entry which is preliminary data.</text>
</comment>
<dbReference type="PANTHER" id="PTHR42754:SF1">
    <property type="entry name" value="LIPOPROTEIN"/>
    <property type="match status" value="1"/>
</dbReference>
<keyword evidence="3" id="KW-1185">Reference proteome</keyword>
<dbReference type="Gene3D" id="2.60.120.430">
    <property type="entry name" value="Galactose-binding lectin"/>
    <property type="match status" value="1"/>
</dbReference>
<dbReference type="Gene3D" id="2.60.40.10">
    <property type="entry name" value="Immunoglobulins"/>
    <property type="match status" value="1"/>
</dbReference>
<dbReference type="InterPro" id="IPR013783">
    <property type="entry name" value="Ig-like_fold"/>
</dbReference>
<dbReference type="Gene3D" id="2.120.10.80">
    <property type="entry name" value="Kelch-type beta propeller"/>
    <property type="match status" value="2"/>
</dbReference>
<dbReference type="InterPro" id="IPR036116">
    <property type="entry name" value="FN3_sf"/>
</dbReference>
<dbReference type="EMBL" id="JASJOU010000022">
    <property type="protein sequence ID" value="MDJ1506430.1"/>
    <property type="molecule type" value="Genomic_DNA"/>
</dbReference>
<dbReference type="SUPFAM" id="SSF117281">
    <property type="entry name" value="Kelch motif"/>
    <property type="match status" value="2"/>
</dbReference>
<dbReference type="PANTHER" id="PTHR42754">
    <property type="entry name" value="ENDOGLUCANASE"/>
    <property type="match status" value="1"/>
</dbReference>
<feature type="domain" description="Secretion system C-terminal sorting" evidence="1">
    <location>
        <begin position="1233"/>
        <end position="1312"/>
    </location>
</feature>
<proteinExistence type="predicted"/>
<dbReference type="SUPFAM" id="SSF49265">
    <property type="entry name" value="Fibronectin type III"/>
    <property type="match status" value="1"/>
</dbReference>
<dbReference type="InterPro" id="IPR026444">
    <property type="entry name" value="Secre_tail"/>
</dbReference>
<organism evidence="2 3">
    <name type="scientific">Xanthocytophaga agilis</name>
    <dbReference type="NCBI Taxonomy" id="3048010"/>
    <lineage>
        <taxon>Bacteria</taxon>
        <taxon>Pseudomonadati</taxon>
        <taxon>Bacteroidota</taxon>
        <taxon>Cytophagia</taxon>
        <taxon>Cytophagales</taxon>
        <taxon>Rhodocytophagaceae</taxon>
        <taxon>Xanthocytophaga</taxon>
    </lineage>
</organism>
<dbReference type="Proteomes" id="UP001232063">
    <property type="component" value="Unassembled WGS sequence"/>
</dbReference>
<evidence type="ECO:0000259" key="1">
    <source>
        <dbReference type="Pfam" id="PF18962"/>
    </source>
</evidence>
<evidence type="ECO:0000313" key="2">
    <source>
        <dbReference type="EMBL" id="MDJ1506430.1"/>
    </source>
</evidence>
<dbReference type="Pfam" id="PF18962">
    <property type="entry name" value="Por_Secre_tail"/>
    <property type="match status" value="1"/>
</dbReference>
<protein>
    <submittedName>
        <fullName evidence="2">T9SS type A sorting domain-containing protein</fullName>
    </submittedName>
</protein>
<evidence type="ECO:0000313" key="3">
    <source>
        <dbReference type="Proteomes" id="UP001232063"/>
    </source>
</evidence>
<name>A0AAE3UID0_9BACT</name>
<reference evidence="2" key="1">
    <citation type="submission" date="2023-05" db="EMBL/GenBank/DDBJ databases">
        <authorList>
            <person name="Zhang X."/>
        </authorList>
    </citation>
    <scope>NUCLEOTIDE SEQUENCE</scope>
    <source>
        <strain evidence="2">BD1B2-1</strain>
    </source>
</reference>
<dbReference type="Gene3D" id="2.80.10.50">
    <property type="match status" value="1"/>
</dbReference>
<gene>
    <name evidence="2" type="ORF">QNI22_37615</name>
</gene>
<dbReference type="NCBIfam" id="TIGR04183">
    <property type="entry name" value="Por_Secre_tail"/>
    <property type="match status" value="1"/>
</dbReference>